<protein>
    <submittedName>
        <fullName evidence="3">DUF1538 domain-containing protein</fullName>
    </submittedName>
</protein>
<keyword evidence="2" id="KW-1133">Transmembrane helix</keyword>
<sequence length="507" mass="53581">MKQNRTILTEKLKESLSSVLPVTGIVFLLCFSVSPVPNGLLMGFVLGALMLILGMGLFTLGTDMAMTPIGTHVGSAVTKSRSIWLVVLVSFLVGIFITMSEPDLQVLAEQVPGIPNMTLIVAVAVGVGVFLVVAMLRMLFRIKLSYLLIGVYALVFLLAQFVPREFLSVAFDSGGVTTGPMTVPFIMALGVGVAAIRSDSDAENDSFGLVALCSVGPILAVLILGIAYRAGTGEYIPVAIPEISDSKELSQMFLSSLPKYIKEVGIALCPILAFFLLFQFTRLHLKKGELIKICVGLAYTYAGLVLFLTGVNVGFMPVGNYIGELIGSLPYNWIIIPIGMVIGYFIVAAEPAVHVLNRQVFTITAGAIPKKALSTSLSIGVSVSVGLAMLRIVTGLPILYLLIPGYLAAAVLTFFSPPLFTAIAFDSGGVASGPMTATFLLPLAMGTCSGVGGNVVVDAFGVVAMVAMTPLIAIQVLGVYYKQKSKEAEETDAVSPSDPEDDDIITF</sequence>
<feature type="transmembrane region" description="Helical" evidence="2">
    <location>
        <begin position="82"/>
        <end position="99"/>
    </location>
</feature>
<feature type="transmembrane region" description="Helical" evidence="2">
    <location>
        <begin position="207"/>
        <end position="228"/>
    </location>
</feature>
<comment type="caution">
    <text evidence="3">The sequence shown here is derived from an EMBL/GenBank/DDBJ whole genome shotgun (WGS) entry which is preliminary data.</text>
</comment>
<feature type="transmembrane region" description="Helical" evidence="2">
    <location>
        <begin position="331"/>
        <end position="356"/>
    </location>
</feature>
<feature type="region of interest" description="Disordered" evidence="1">
    <location>
        <begin position="488"/>
        <end position="507"/>
    </location>
</feature>
<dbReference type="InterPro" id="IPR011435">
    <property type="entry name" value="UmpAB"/>
</dbReference>
<evidence type="ECO:0000256" key="2">
    <source>
        <dbReference type="SAM" id="Phobius"/>
    </source>
</evidence>
<feature type="transmembrane region" description="Helical" evidence="2">
    <location>
        <begin position="462"/>
        <end position="481"/>
    </location>
</feature>
<dbReference type="EMBL" id="JANFZH010000046">
    <property type="protein sequence ID" value="MCQ4841355.1"/>
    <property type="molecule type" value="Genomic_DNA"/>
</dbReference>
<feature type="transmembrane region" description="Helical" evidence="2">
    <location>
        <begin position="12"/>
        <end position="34"/>
    </location>
</feature>
<name>A0ABT1S3I2_9FIRM</name>
<accession>A0ABT1S3I2</accession>
<dbReference type="Pfam" id="PF07556">
    <property type="entry name" value="DUF1538"/>
    <property type="match status" value="2"/>
</dbReference>
<evidence type="ECO:0000256" key="1">
    <source>
        <dbReference type="SAM" id="MobiDB-lite"/>
    </source>
</evidence>
<feature type="transmembrane region" description="Helical" evidence="2">
    <location>
        <begin position="290"/>
        <end position="311"/>
    </location>
</feature>
<feature type="transmembrane region" description="Helical" evidence="2">
    <location>
        <begin position="406"/>
        <end position="425"/>
    </location>
</feature>
<feature type="transmembrane region" description="Helical" evidence="2">
    <location>
        <begin position="119"/>
        <end position="137"/>
    </location>
</feature>
<dbReference type="Proteomes" id="UP001524473">
    <property type="component" value="Unassembled WGS sequence"/>
</dbReference>
<reference evidence="3 4" key="1">
    <citation type="submission" date="2022-06" db="EMBL/GenBank/DDBJ databases">
        <title>Isolation of gut microbiota from human fecal samples.</title>
        <authorList>
            <person name="Pamer E.G."/>
            <person name="Barat B."/>
            <person name="Waligurski E."/>
            <person name="Medina S."/>
            <person name="Paddock L."/>
            <person name="Mostad J."/>
        </authorList>
    </citation>
    <scope>NUCLEOTIDE SEQUENCE [LARGE SCALE GENOMIC DNA]</scope>
    <source>
        <strain evidence="3 4">DFI.9.73</strain>
    </source>
</reference>
<feature type="transmembrane region" description="Helical" evidence="2">
    <location>
        <begin position="144"/>
        <end position="162"/>
    </location>
</feature>
<organism evidence="3 4">
    <name type="scientific">Neglectibacter timonensis</name>
    <dbReference type="NCBI Taxonomy" id="1776382"/>
    <lineage>
        <taxon>Bacteria</taxon>
        <taxon>Bacillati</taxon>
        <taxon>Bacillota</taxon>
        <taxon>Clostridia</taxon>
        <taxon>Eubacteriales</taxon>
        <taxon>Oscillospiraceae</taxon>
        <taxon>Neglectibacter</taxon>
    </lineage>
</organism>
<feature type="transmembrane region" description="Helical" evidence="2">
    <location>
        <begin position="437"/>
        <end position="456"/>
    </location>
</feature>
<keyword evidence="2" id="KW-0472">Membrane</keyword>
<feature type="compositionally biased region" description="Acidic residues" evidence="1">
    <location>
        <begin position="498"/>
        <end position="507"/>
    </location>
</feature>
<keyword evidence="4" id="KW-1185">Reference proteome</keyword>
<feature type="transmembrane region" description="Helical" evidence="2">
    <location>
        <begin position="174"/>
        <end position="195"/>
    </location>
</feature>
<keyword evidence="2" id="KW-0812">Transmembrane</keyword>
<evidence type="ECO:0000313" key="3">
    <source>
        <dbReference type="EMBL" id="MCQ4841355.1"/>
    </source>
</evidence>
<feature type="transmembrane region" description="Helical" evidence="2">
    <location>
        <begin position="260"/>
        <end position="278"/>
    </location>
</feature>
<evidence type="ECO:0000313" key="4">
    <source>
        <dbReference type="Proteomes" id="UP001524473"/>
    </source>
</evidence>
<proteinExistence type="predicted"/>
<gene>
    <name evidence="3" type="ORF">NE695_15695</name>
</gene>
<feature type="transmembrane region" description="Helical" evidence="2">
    <location>
        <begin position="40"/>
        <end position="61"/>
    </location>
</feature>